<feature type="binding site" evidence="8">
    <location>
        <begin position="186"/>
        <end position="189"/>
    </location>
    <ligand>
        <name>ATP</name>
        <dbReference type="ChEBI" id="CHEBI:30616"/>
    </ligand>
</feature>
<evidence type="ECO:0000313" key="9">
    <source>
        <dbReference type="EMBL" id="MBE4753736.1"/>
    </source>
</evidence>
<feature type="binding site" evidence="8">
    <location>
        <begin position="32"/>
        <end position="39"/>
    </location>
    <ligand>
        <name>ATP</name>
        <dbReference type="ChEBI" id="CHEBI:30616"/>
    </ligand>
</feature>
<dbReference type="Gene3D" id="3.30.1300.10">
    <property type="entry name" value="Pantoate-beta-alanine ligase, C-terminal domain"/>
    <property type="match status" value="1"/>
</dbReference>
<dbReference type="GO" id="GO:0004592">
    <property type="term" value="F:pantoate-beta-alanine ligase activity"/>
    <property type="evidence" value="ECO:0007669"/>
    <property type="project" value="UniProtKB-EC"/>
</dbReference>
<dbReference type="SUPFAM" id="SSF52374">
    <property type="entry name" value="Nucleotidylyl transferase"/>
    <property type="match status" value="1"/>
</dbReference>
<dbReference type="RefSeq" id="WP_193430883.1">
    <property type="nucleotide sequence ID" value="NZ_CBCSIP010000159.1"/>
</dbReference>
<sequence length="284" mass="30914">MAPRVLRTVPEVKAWVETLQQEGRRLALVPTMGFLHEGHVSLMREGGRRADVVAASIFVNPTQFGPREDLARYPRDFEGDLGRCASAGVEAVFAPEPSVMYPPGYQTYVDVTDVSQGLCGERRPGHFRGVATIVTQLLALFRPKVALFGEKDYQQLQVIRTLNRDLHLGADIVGMPTVREADGLAMSSRNAYLSADERQRALALSKGVRAAQALLSSGTRDTGVLVDAVRRELKAADLREDYVEVRDAETLSPLGTVAPGQTARVLVAAFCGATRLIDNMPLDG</sequence>
<dbReference type="CDD" id="cd00560">
    <property type="entry name" value="PanC"/>
    <property type="match status" value="1"/>
</dbReference>
<accession>A0ABR9Q0L6</accession>
<keyword evidence="5 8" id="KW-0547">Nucleotide-binding</keyword>
<comment type="caution">
    <text evidence="9">The sequence shown here is derived from an EMBL/GenBank/DDBJ whole genome shotgun (WGS) entry which is preliminary data.</text>
</comment>
<gene>
    <name evidence="8" type="primary">panC</name>
    <name evidence="9" type="ORF">G4177_36890</name>
</gene>
<dbReference type="InterPro" id="IPR014729">
    <property type="entry name" value="Rossmann-like_a/b/a_fold"/>
</dbReference>
<keyword evidence="6 8" id="KW-0067">ATP-binding</keyword>
<keyword evidence="4 8" id="KW-0566">Pantothenate biosynthesis</keyword>
<dbReference type="Gene3D" id="3.40.50.620">
    <property type="entry name" value="HUPs"/>
    <property type="match status" value="1"/>
</dbReference>
<feature type="binding site" evidence="8">
    <location>
        <position position="63"/>
    </location>
    <ligand>
        <name>(R)-pantoate</name>
        <dbReference type="ChEBI" id="CHEBI:15980"/>
    </ligand>
</feature>
<comment type="catalytic activity">
    <reaction evidence="7 8">
        <text>(R)-pantoate + beta-alanine + ATP = (R)-pantothenate + AMP + diphosphate + H(+)</text>
        <dbReference type="Rhea" id="RHEA:10912"/>
        <dbReference type="ChEBI" id="CHEBI:15378"/>
        <dbReference type="ChEBI" id="CHEBI:15980"/>
        <dbReference type="ChEBI" id="CHEBI:29032"/>
        <dbReference type="ChEBI" id="CHEBI:30616"/>
        <dbReference type="ChEBI" id="CHEBI:33019"/>
        <dbReference type="ChEBI" id="CHEBI:57966"/>
        <dbReference type="ChEBI" id="CHEBI:456215"/>
        <dbReference type="EC" id="6.3.2.1"/>
    </reaction>
</comment>
<dbReference type="Pfam" id="PF02569">
    <property type="entry name" value="Pantoate_ligase"/>
    <property type="match status" value="1"/>
</dbReference>
<dbReference type="InterPro" id="IPR042176">
    <property type="entry name" value="Pantoate_ligase_C"/>
</dbReference>
<keyword evidence="3 8" id="KW-0436">Ligase</keyword>
<feature type="binding site" evidence="8">
    <location>
        <position position="178"/>
    </location>
    <ligand>
        <name>ATP</name>
        <dbReference type="ChEBI" id="CHEBI:30616"/>
    </ligand>
</feature>
<proteinExistence type="inferred from homology"/>
<evidence type="ECO:0000256" key="7">
    <source>
        <dbReference type="ARBA" id="ARBA00048258"/>
    </source>
</evidence>
<evidence type="ECO:0000256" key="2">
    <source>
        <dbReference type="ARBA" id="ARBA00009256"/>
    </source>
</evidence>
<evidence type="ECO:0000256" key="8">
    <source>
        <dbReference type="HAMAP-Rule" id="MF_00158"/>
    </source>
</evidence>
<keyword evidence="10" id="KW-1185">Reference proteome</keyword>
<feature type="binding site" evidence="8">
    <location>
        <position position="63"/>
    </location>
    <ligand>
        <name>beta-alanine</name>
        <dbReference type="ChEBI" id="CHEBI:57966"/>
    </ligand>
</feature>
<comment type="miscellaneous">
    <text evidence="8">The reaction proceeds by a bi uni uni bi ping pong mechanism.</text>
</comment>
<dbReference type="HAMAP" id="MF_00158">
    <property type="entry name" value="PanC"/>
    <property type="match status" value="1"/>
</dbReference>
<reference evidence="9 10" key="1">
    <citation type="submission" date="2020-02" db="EMBL/GenBank/DDBJ databases">
        <authorList>
            <person name="Babadi Z.K."/>
            <person name="Risdian C."/>
            <person name="Ebrahimipour G.H."/>
            <person name="Wink J."/>
        </authorList>
    </citation>
    <scope>NUCLEOTIDE SEQUENCE [LARGE SCALE GENOMIC DNA]</scope>
    <source>
        <strain evidence="9 10">ZKHCc1 1396</strain>
    </source>
</reference>
<dbReference type="Proteomes" id="UP001516472">
    <property type="component" value="Unassembled WGS sequence"/>
</dbReference>
<dbReference type="EMBL" id="JAAIYO010000023">
    <property type="protein sequence ID" value="MBE4753736.1"/>
    <property type="molecule type" value="Genomic_DNA"/>
</dbReference>
<evidence type="ECO:0000256" key="6">
    <source>
        <dbReference type="ARBA" id="ARBA00022840"/>
    </source>
</evidence>
<evidence type="ECO:0000313" key="10">
    <source>
        <dbReference type="Proteomes" id="UP001516472"/>
    </source>
</evidence>
<comment type="pathway">
    <text evidence="1 8">Cofactor biosynthesis; (R)-pantothenate biosynthesis; (R)-pantothenate from (R)-pantoate and beta-alanine: step 1/1.</text>
</comment>
<dbReference type="NCBIfam" id="TIGR00018">
    <property type="entry name" value="panC"/>
    <property type="match status" value="1"/>
</dbReference>
<dbReference type="PANTHER" id="PTHR21299:SF1">
    <property type="entry name" value="PANTOATE--BETA-ALANINE LIGASE"/>
    <property type="match status" value="1"/>
</dbReference>
<organism evidence="9 10">
    <name type="scientific">Corallococcus soli</name>
    <dbReference type="NCBI Taxonomy" id="2710757"/>
    <lineage>
        <taxon>Bacteria</taxon>
        <taxon>Pseudomonadati</taxon>
        <taxon>Myxococcota</taxon>
        <taxon>Myxococcia</taxon>
        <taxon>Myxococcales</taxon>
        <taxon>Cystobacterineae</taxon>
        <taxon>Myxococcaceae</taxon>
        <taxon>Corallococcus</taxon>
    </lineage>
</organism>
<keyword evidence="8" id="KW-0963">Cytoplasm</keyword>
<evidence type="ECO:0000256" key="3">
    <source>
        <dbReference type="ARBA" id="ARBA00022598"/>
    </source>
</evidence>
<dbReference type="PANTHER" id="PTHR21299">
    <property type="entry name" value="CYTIDYLATE KINASE/PANTOATE-BETA-ALANINE LIGASE"/>
    <property type="match status" value="1"/>
</dbReference>
<feature type="active site" description="Proton donor" evidence="8">
    <location>
        <position position="39"/>
    </location>
</feature>
<comment type="subunit">
    <text evidence="8">Homodimer.</text>
</comment>
<evidence type="ECO:0000256" key="1">
    <source>
        <dbReference type="ARBA" id="ARBA00004990"/>
    </source>
</evidence>
<protein>
    <recommendedName>
        <fullName evidence="8">Pantothenate synthetase</fullName>
        <shortName evidence="8">PS</shortName>
        <ecNumber evidence="8">6.3.2.1</ecNumber>
    </recommendedName>
    <alternativeName>
        <fullName evidence="8">Pantoate--beta-alanine ligase</fullName>
    </alternativeName>
    <alternativeName>
        <fullName evidence="8">Pantoate-activating enzyme</fullName>
    </alternativeName>
</protein>
<dbReference type="InterPro" id="IPR003721">
    <property type="entry name" value="Pantoate_ligase"/>
</dbReference>
<comment type="similarity">
    <text evidence="2 8">Belongs to the pantothenate synthetase family.</text>
</comment>
<feature type="binding site" evidence="8">
    <location>
        <position position="155"/>
    </location>
    <ligand>
        <name>(R)-pantoate</name>
        <dbReference type="ChEBI" id="CHEBI:15980"/>
    </ligand>
</feature>
<evidence type="ECO:0000256" key="5">
    <source>
        <dbReference type="ARBA" id="ARBA00022741"/>
    </source>
</evidence>
<evidence type="ECO:0000256" key="4">
    <source>
        <dbReference type="ARBA" id="ARBA00022655"/>
    </source>
</evidence>
<dbReference type="EC" id="6.3.2.1" evidence="8"/>
<comment type="function">
    <text evidence="8">Catalyzes the condensation of pantoate with beta-alanine in an ATP-dependent reaction via a pantoyl-adenylate intermediate.</text>
</comment>
<comment type="subcellular location">
    <subcellularLocation>
        <location evidence="8">Cytoplasm</location>
    </subcellularLocation>
</comment>
<feature type="binding site" evidence="8">
    <location>
        <begin position="149"/>
        <end position="152"/>
    </location>
    <ligand>
        <name>ATP</name>
        <dbReference type="ChEBI" id="CHEBI:30616"/>
    </ligand>
</feature>
<name>A0ABR9Q0L6_9BACT</name>